<protein>
    <recommendedName>
        <fullName evidence="2">J domain-containing protein</fullName>
    </recommendedName>
</protein>
<evidence type="ECO:0000313" key="3">
    <source>
        <dbReference type="EMBL" id="KAE8076823.1"/>
    </source>
</evidence>
<dbReference type="Proteomes" id="UP000327013">
    <property type="component" value="Chromosome 6"/>
</dbReference>
<name>A0A5N6RCV4_9ROSI</name>
<keyword evidence="4" id="KW-1185">Reference proteome</keyword>
<dbReference type="Pfam" id="PF00226">
    <property type="entry name" value="DnaJ"/>
    <property type="match status" value="1"/>
</dbReference>
<evidence type="ECO:0000256" key="1">
    <source>
        <dbReference type="SAM" id="MobiDB-lite"/>
    </source>
</evidence>
<sequence length="259" mass="29844">MGRGGQDSDFKAHLVTEICSISKRTVACIHTRGCSAVKSHFIDWYRVLGVEESAGVDVIRKQYHKLALQLHPDKNLHPKAEIAFKLVSEAYSCLSNGAKRRGFDLERRKNFCFQCNTTPYTTCSAPRKSNASKISQCNLTSRSRSHKVLQGLKGVRERFKEEAKVIENCLRANATSRKESPLFNPSEYLFPSNNNNNNNNRTRKESLVFNPSDYTFQGYPHLRTRICKKPDNFWYLQSGRMMNYEQGSRRYDTPIFEVR</sequence>
<dbReference type="PANTHER" id="PTHR44137">
    <property type="entry name" value="BNAC03G44070D PROTEIN"/>
    <property type="match status" value="1"/>
</dbReference>
<dbReference type="InterPro" id="IPR001623">
    <property type="entry name" value="DnaJ_domain"/>
</dbReference>
<dbReference type="InterPro" id="IPR036869">
    <property type="entry name" value="J_dom_sf"/>
</dbReference>
<dbReference type="CDD" id="cd06257">
    <property type="entry name" value="DnaJ"/>
    <property type="match status" value="1"/>
</dbReference>
<dbReference type="AlphaFoldDB" id="A0A5N6RCV4"/>
<reference evidence="3 4" key="1">
    <citation type="submission" date="2019-06" db="EMBL/GenBank/DDBJ databases">
        <title>A chromosomal-level reference genome of Carpinus fangiana (Coryloideae, Betulaceae).</title>
        <authorList>
            <person name="Yang X."/>
            <person name="Wang Z."/>
            <person name="Zhang L."/>
            <person name="Hao G."/>
            <person name="Liu J."/>
            <person name="Yang Y."/>
        </authorList>
    </citation>
    <scope>NUCLEOTIDE SEQUENCE [LARGE SCALE GENOMIC DNA]</scope>
    <source>
        <strain evidence="3">Cfa_2016G</strain>
        <tissue evidence="3">Leaf</tissue>
    </source>
</reference>
<dbReference type="Gene3D" id="1.10.287.110">
    <property type="entry name" value="DnaJ domain"/>
    <property type="match status" value="1"/>
</dbReference>
<organism evidence="3 4">
    <name type="scientific">Carpinus fangiana</name>
    <dbReference type="NCBI Taxonomy" id="176857"/>
    <lineage>
        <taxon>Eukaryota</taxon>
        <taxon>Viridiplantae</taxon>
        <taxon>Streptophyta</taxon>
        <taxon>Embryophyta</taxon>
        <taxon>Tracheophyta</taxon>
        <taxon>Spermatophyta</taxon>
        <taxon>Magnoliopsida</taxon>
        <taxon>eudicotyledons</taxon>
        <taxon>Gunneridae</taxon>
        <taxon>Pentapetalae</taxon>
        <taxon>rosids</taxon>
        <taxon>fabids</taxon>
        <taxon>Fagales</taxon>
        <taxon>Betulaceae</taxon>
        <taxon>Carpinus</taxon>
    </lineage>
</organism>
<evidence type="ECO:0000259" key="2">
    <source>
        <dbReference type="PROSITE" id="PS50076"/>
    </source>
</evidence>
<dbReference type="SMART" id="SM00271">
    <property type="entry name" value="DnaJ"/>
    <property type="match status" value="1"/>
</dbReference>
<dbReference type="InterPro" id="IPR018253">
    <property type="entry name" value="DnaJ_domain_CS"/>
</dbReference>
<dbReference type="PROSITE" id="PS50076">
    <property type="entry name" value="DNAJ_2"/>
    <property type="match status" value="1"/>
</dbReference>
<dbReference type="SUPFAM" id="SSF46565">
    <property type="entry name" value="Chaperone J-domain"/>
    <property type="match status" value="1"/>
</dbReference>
<dbReference type="PANTHER" id="PTHR44137:SF13">
    <property type="entry name" value="CHAPERONE DNAJ-DOMAIN SUPERFAMILY PROTEIN"/>
    <property type="match status" value="1"/>
</dbReference>
<dbReference type="PROSITE" id="PS00636">
    <property type="entry name" value="DNAJ_1"/>
    <property type="match status" value="1"/>
</dbReference>
<accession>A0A5N6RCV4</accession>
<dbReference type="OrthoDB" id="10250354at2759"/>
<gene>
    <name evidence="3" type="ORF">FH972_015448</name>
</gene>
<proteinExistence type="predicted"/>
<dbReference type="PRINTS" id="PR00625">
    <property type="entry name" value="JDOMAIN"/>
</dbReference>
<feature type="region of interest" description="Disordered" evidence="1">
    <location>
        <begin position="185"/>
        <end position="204"/>
    </location>
</feature>
<evidence type="ECO:0000313" key="4">
    <source>
        <dbReference type="Proteomes" id="UP000327013"/>
    </source>
</evidence>
<dbReference type="EMBL" id="CM017326">
    <property type="protein sequence ID" value="KAE8076823.1"/>
    <property type="molecule type" value="Genomic_DNA"/>
</dbReference>
<feature type="domain" description="J" evidence="2">
    <location>
        <begin position="43"/>
        <end position="107"/>
    </location>
</feature>